<dbReference type="Gene3D" id="3.60.10.10">
    <property type="entry name" value="Endonuclease/exonuclease/phosphatase"/>
    <property type="match status" value="1"/>
</dbReference>
<accession>A0AAW1KW02</accession>
<dbReference type="Proteomes" id="UP001443914">
    <property type="component" value="Unassembled WGS sequence"/>
</dbReference>
<comment type="caution">
    <text evidence="1">The sequence shown here is derived from an EMBL/GenBank/DDBJ whole genome shotgun (WGS) entry which is preliminary data.</text>
</comment>
<protein>
    <recommendedName>
        <fullName evidence="3">Exo_endo_phos domain-containing protein</fullName>
    </recommendedName>
</protein>
<dbReference type="SUPFAM" id="SSF56219">
    <property type="entry name" value="DNase I-like"/>
    <property type="match status" value="1"/>
</dbReference>
<dbReference type="PANTHER" id="PTHR33710:SF78">
    <property type="entry name" value="ENDONUCLEASE_EXONUCLEASE_PHOSPHATASE DOMAIN-CONTAINING PROTEIN"/>
    <property type="match status" value="1"/>
</dbReference>
<proteinExistence type="predicted"/>
<evidence type="ECO:0008006" key="3">
    <source>
        <dbReference type="Google" id="ProtNLM"/>
    </source>
</evidence>
<keyword evidence="2" id="KW-1185">Reference proteome</keyword>
<dbReference type="AlphaFoldDB" id="A0AAW1KW02"/>
<dbReference type="InterPro" id="IPR036691">
    <property type="entry name" value="Endo/exonu/phosph_ase_sf"/>
</dbReference>
<reference evidence="1" key="1">
    <citation type="submission" date="2024-03" db="EMBL/GenBank/DDBJ databases">
        <title>WGS assembly of Saponaria officinalis var. Norfolk2.</title>
        <authorList>
            <person name="Jenkins J."/>
            <person name="Shu S."/>
            <person name="Grimwood J."/>
            <person name="Barry K."/>
            <person name="Goodstein D."/>
            <person name="Schmutz J."/>
            <person name="Leebens-Mack J."/>
            <person name="Osbourn A."/>
        </authorList>
    </citation>
    <scope>NUCLEOTIDE SEQUENCE [LARGE SCALE GENOMIC DNA]</scope>
    <source>
        <strain evidence="1">JIC</strain>
    </source>
</reference>
<dbReference type="PANTHER" id="PTHR33710">
    <property type="entry name" value="BNAC02G09200D PROTEIN"/>
    <property type="match status" value="1"/>
</dbReference>
<evidence type="ECO:0000313" key="1">
    <source>
        <dbReference type="EMBL" id="KAK9724692.1"/>
    </source>
</evidence>
<sequence length="355" mass="40917">MNEGIKQHEVVSFFKQNKLDIMGINESRIRQGNFRAVSRKRLSAFQILHNYLDHPNGRIWAIWRRGDMQVQLLSSASQWLHLKPWVVLGNFNCVRFPSERISGAPPHVGAMTDFNDALYDAGLEELTTSGCKYTWTNKQDGSARKWMRLDRAFVNPVWLGAFSSSSAEAHPACISDHSPVVVSFHTGFCPRPKQFKFLNCWAQDALFLDLVSDVWRMRMFGCPMYQLISRLKFLKPKLTALHAECYSNISDRVLRLRTQLLECQSRVQLDPLNQSLFYEEAALTQQFCKFKKVELNIAYQRAKVQDIRMMDARTSYFYAKVAARWNACNITSVMSTNGVPCKTFDDISDAFLGYY</sequence>
<gene>
    <name evidence="1" type="ORF">RND81_05G092800</name>
</gene>
<evidence type="ECO:0000313" key="2">
    <source>
        <dbReference type="Proteomes" id="UP001443914"/>
    </source>
</evidence>
<name>A0AAW1KW02_SAPOF</name>
<organism evidence="1 2">
    <name type="scientific">Saponaria officinalis</name>
    <name type="common">Common soapwort</name>
    <name type="synonym">Lychnis saponaria</name>
    <dbReference type="NCBI Taxonomy" id="3572"/>
    <lineage>
        <taxon>Eukaryota</taxon>
        <taxon>Viridiplantae</taxon>
        <taxon>Streptophyta</taxon>
        <taxon>Embryophyta</taxon>
        <taxon>Tracheophyta</taxon>
        <taxon>Spermatophyta</taxon>
        <taxon>Magnoliopsida</taxon>
        <taxon>eudicotyledons</taxon>
        <taxon>Gunneridae</taxon>
        <taxon>Pentapetalae</taxon>
        <taxon>Caryophyllales</taxon>
        <taxon>Caryophyllaceae</taxon>
        <taxon>Caryophylleae</taxon>
        <taxon>Saponaria</taxon>
    </lineage>
</organism>
<dbReference type="EMBL" id="JBDFQZ010000005">
    <property type="protein sequence ID" value="KAK9724692.1"/>
    <property type="molecule type" value="Genomic_DNA"/>
</dbReference>